<reference evidence="3" key="1">
    <citation type="journal article" date="2005" name="Nature">
        <title>The map-based sequence of the rice genome.</title>
        <authorList>
            <consortium name="International rice genome sequencing project (IRGSP)"/>
            <person name="Matsumoto T."/>
            <person name="Wu J."/>
            <person name="Kanamori H."/>
            <person name="Katayose Y."/>
            <person name="Fujisawa M."/>
            <person name="Namiki N."/>
            <person name="Mizuno H."/>
            <person name="Yamamoto K."/>
            <person name="Antonio B.A."/>
            <person name="Baba T."/>
            <person name="Sakata K."/>
            <person name="Nagamura Y."/>
            <person name="Aoki H."/>
            <person name="Arikawa K."/>
            <person name="Arita K."/>
            <person name="Bito T."/>
            <person name="Chiden Y."/>
            <person name="Fujitsuka N."/>
            <person name="Fukunaka R."/>
            <person name="Hamada M."/>
            <person name="Harada C."/>
            <person name="Hayashi A."/>
            <person name="Hijishita S."/>
            <person name="Honda M."/>
            <person name="Hosokawa S."/>
            <person name="Ichikawa Y."/>
            <person name="Idonuma A."/>
            <person name="Iijima M."/>
            <person name="Ikeda M."/>
            <person name="Ikeno M."/>
            <person name="Ito K."/>
            <person name="Ito S."/>
            <person name="Ito T."/>
            <person name="Ito Y."/>
            <person name="Ito Y."/>
            <person name="Iwabuchi A."/>
            <person name="Kamiya K."/>
            <person name="Karasawa W."/>
            <person name="Kurita K."/>
            <person name="Katagiri S."/>
            <person name="Kikuta A."/>
            <person name="Kobayashi H."/>
            <person name="Kobayashi N."/>
            <person name="Machita K."/>
            <person name="Maehara T."/>
            <person name="Masukawa M."/>
            <person name="Mizubayashi T."/>
            <person name="Mukai Y."/>
            <person name="Nagasaki H."/>
            <person name="Nagata Y."/>
            <person name="Naito S."/>
            <person name="Nakashima M."/>
            <person name="Nakama Y."/>
            <person name="Nakamichi Y."/>
            <person name="Nakamura M."/>
            <person name="Meguro A."/>
            <person name="Negishi M."/>
            <person name="Ohta I."/>
            <person name="Ohta T."/>
            <person name="Okamoto M."/>
            <person name="Ono N."/>
            <person name="Saji S."/>
            <person name="Sakaguchi M."/>
            <person name="Sakai K."/>
            <person name="Shibata M."/>
            <person name="Shimokawa T."/>
            <person name="Song J."/>
            <person name="Takazaki Y."/>
            <person name="Terasawa K."/>
            <person name="Tsugane M."/>
            <person name="Tsuji K."/>
            <person name="Ueda S."/>
            <person name="Waki K."/>
            <person name="Yamagata H."/>
            <person name="Yamamoto M."/>
            <person name="Yamamoto S."/>
            <person name="Yamane H."/>
            <person name="Yoshiki S."/>
            <person name="Yoshihara R."/>
            <person name="Yukawa K."/>
            <person name="Zhong H."/>
            <person name="Yano M."/>
            <person name="Yuan Q."/>
            <person name="Ouyang S."/>
            <person name="Liu J."/>
            <person name="Jones K.M."/>
            <person name="Gansberger K."/>
            <person name="Moffat K."/>
            <person name="Hill J."/>
            <person name="Bera J."/>
            <person name="Fadrosh D."/>
            <person name="Jin S."/>
            <person name="Johri S."/>
            <person name="Kim M."/>
            <person name="Overton L."/>
            <person name="Reardon M."/>
            <person name="Tsitrin T."/>
            <person name="Vuong H."/>
            <person name="Weaver B."/>
            <person name="Ciecko A."/>
            <person name="Tallon L."/>
            <person name="Jackson J."/>
            <person name="Pai G."/>
            <person name="Aken S.V."/>
            <person name="Utterback T."/>
            <person name="Reidmuller S."/>
            <person name="Feldblyum T."/>
            <person name="Hsiao J."/>
            <person name="Zismann V."/>
            <person name="Iobst S."/>
            <person name="de Vazeille A.R."/>
            <person name="Buell C.R."/>
            <person name="Ying K."/>
            <person name="Li Y."/>
            <person name="Lu T."/>
            <person name="Huang Y."/>
            <person name="Zhao Q."/>
            <person name="Feng Q."/>
            <person name="Zhang L."/>
            <person name="Zhu J."/>
            <person name="Weng Q."/>
            <person name="Mu J."/>
            <person name="Lu Y."/>
            <person name="Fan D."/>
            <person name="Liu Y."/>
            <person name="Guan J."/>
            <person name="Zhang Y."/>
            <person name="Yu S."/>
            <person name="Liu X."/>
            <person name="Zhang Y."/>
            <person name="Hong G."/>
            <person name="Han B."/>
            <person name="Choisne N."/>
            <person name="Demange N."/>
            <person name="Orjeda G."/>
            <person name="Samain S."/>
            <person name="Cattolico L."/>
            <person name="Pelletier E."/>
            <person name="Couloux A."/>
            <person name="Segurens B."/>
            <person name="Wincker P."/>
            <person name="D'Hont A."/>
            <person name="Scarpelli C."/>
            <person name="Weissenbach J."/>
            <person name="Salanoubat M."/>
            <person name="Quetier F."/>
            <person name="Yu Y."/>
            <person name="Kim H.R."/>
            <person name="Rambo T."/>
            <person name="Currie J."/>
            <person name="Collura K."/>
            <person name="Luo M."/>
            <person name="Yang T."/>
            <person name="Ammiraju J.S.S."/>
            <person name="Engler F."/>
            <person name="Soderlund C."/>
            <person name="Wing R.A."/>
            <person name="Palmer L.E."/>
            <person name="de la Bastide M."/>
            <person name="Spiegel L."/>
            <person name="Nascimento L."/>
            <person name="Zutavern T."/>
            <person name="O'Shaughnessy A."/>
            <person name="Dike S."/>
            <person name="Dedhia N."/>
            <person name="Preston R."/>
            <person name="Balija V."/>
            <person name="McCombie W.R."/>
            <person name="Chow T."/>
            <person name="Chen H."/>
            <person name="Chung M."/>
            <person name="Chen C."/>
            <person name="Shaw J."/>
            <person name="Wu H."/>
            <person name="Hsiao K."/>
            <person name="Chao Y."/>
            <person name="Chu M."/>
            <person name="Cheng C."/>
            <person name="Hour A."/>
            <person name="Lee P."/>
            <person name="Lin S."/>
            <person name="Lin Y."/>
            <person name="Liou J."/>
            <person name="Liu S."/>
            <person name="Hsing Y."/>
            <person name="Raghuvanshi S."/>
            <person name="Mohanty A."/>
            <person name="Bharti A.K."/>
            <person name="Gaur A."/>
            <person name="Gupta V."/>
            <person name="Kumar D."/>
            <person name="Ravi V."/>
            <person name="Vij S."/>
            <person name="Kapur A."/>
            <person name="Khurana P."/>
            <person name="Khurana P."/>
            <person name="Khurana J.P."/>
            <person name="Tyagi A.K."/>
            <person name="Gaikwad K."/>
            <person name="Singh A."/>
            <person name="Dalal V."/>
            <person name="Srivastava S."/>
            <person name="Dixit A."/>
            <person name="Pal A.K."/>
            <person name="Ghazi I.A."/>
            <person name="Yadav M."/>
            <person name="Pandit A."/>
            <person name="Bhargava A."/>
            <person name="Sureshbabu K."/>
            <person name="Batra K."/>
            <person name="Sharma T.R."/>
            <person name="Mohapatra T."/>
            <person name="Singh N.K."/>
            <person name="Messing J."/>
            <person name="Nelson A.B."/>
            <person name="Fuks G."/>
            <person name="Kavchok S."/>
            <person name="Keizer G."/>
            <person name="Linton E."/>
            <person name="Llaca V."/>
            <person name="Song R."/>
            <person name="Tanyolac B."/>
            <person name="Young S."/>
            <person name="Ho-Il K."/>
            <person name="Hahn J.H."/>
            <person name="Sangsakoo G."/>
            <person name="Vanavichit A."/>
            <person name="de Mattos Luiz.A.T."/>
            <person name="Zimmer P.D."/>
            <person name="Malone G."/>
            <person name="Dellagostin O."/>
            <person name="de Oliveira A.C."/>
            <person name="Bevan M."/>
            <person name="Bancroft I."/>
            <person name="Minx P."/>
            <person name="Cordum H."/>
            <person name="Wilson R."/>
            <person name="Cheng Z."/>
            <person name="Jin W."/>
            <person name="Jiang J."/>
            <person name="Leong S.A."/>
            <person name="Iwama H."/>
            <person name="Gojobori T."/>
            <person name="Itoh T."/>
            <person name="Niimura Y."/>
            <person name="Fujii Y."/>
            <person name="Habara T."/>
            <person name="Sakai H."/>
            <person name="Sato Y."/>
            <person name="Wilson G."/>
            <person name="Kumar K."/>
            <person name="McCouch S."/>
            <person name="Juretic N."/>
            <person name="Hoen D."/>
            <person name="Wright S."/>
            <person name="Bruskiewich R."/>
            <person name="Bureau T."/>
            <person name="Miyao A."/>
            <person name="Hirochika H."/>
            <person name="Nishikawa T."/>
            <person name="Kadowaki K."/>
            <person name="Sugiura M."/>
            <person name="Burr B."/>
            <person name="Sasaki T."/>
        </authorList>
    </citation>
    <scope>NUCLEOTIDE SEQUENCE [LARGE SCALE GENOMIC DNA]</scope>
    <source>
        <strain evidence="3">cv. Nipponbare</strain>
    </source>
</reference>
<evidence type="ECO:0000313" key="2">
    <source>
        <dbReference type="EMBL" id="BAS90377.1"/>
    </source>
</evidence>
<dbReference type="EMBL" id="AP014960">
    <property type="protein sequence ID" value="BAS90377.1"/>
    <property type="molecule type" value="Genomic_DNA"/>
</dbReference>
<feature type="compositionally biased region" description="Basic and acidic residues" evidence="1">
    <location>
        <begin position="78"/>
        <end position="97"/>
    </location>
</feature>
<dbReference type="AlphaFoldDB" id="A0A0N7KJG8"/>
<reference evidence="2 3" key="2">
    <citation type="journal article" date="2013" name="Plant Cell Physiol.">
        <title>Rice Annotation Project Database (RAP-DB): an integrative and interactive database for rice genomics.</title>
        <authorList>
            <person name="Sakai H."/>
            <person name="Lee S.S."/>
            <person name="Tanaka T."/>
            <person name="Numa H."/>
            <person name="Kim J."/>
            <person name="Kawahara Y."/>
            <person name="Wakimoto H."/>
            <person name="Yang C.C."/>
            <person name="Iwamoto M."/>
            <person name="Abe T."/>
            <person name="Yamada Y."/>
            <person name="Muto A."/>
            <person name="Inokuchi H."/>
            <person name="Ikemura T."/>
            <person name="Matsumoto T."/>
            <person name="Sasaki T."/>
            <person name="Itoh T."/>
        </authorList>
    </citation>
    <scope>NUCLEOTIDE SEQUENCE [LARGE SCALE GENOMIC DNA]</scope>
    <source>
        <strain evidence="3">cv. Nipponbare</strain>
    </source>
</reference>
<feature type="non-terminal residue" evidence="2">
    <location>
        <position position="1"/>
    </location>
</feature>
<feature type="region of interest" description="Disordered" evidence="1">
    <location>
        <begin position="1"/>
        <end position="132"/>
    </location>
</feature>
<keyword evidence="3" id="KW-1185">Reference proteome</keyword>
<reference evidence="2 3" key="3">
    <citation type="journal article" date="2013" name="Rice">
        <title>Improvement of the Oryza sativa Nipponbare reference genome using next generation sequence and optical map data.</title>
        <authorList>
            <person name="Kawahara Y."/>
            <person name="de la Bastide M."/>
            <person name="Hamilton J.P."/>
            <person name="Kanamori H."/>
            <person name="McCombie W.R."/>
            <person name="Ouyang S."/>
            <person name="Schwartz D.C."/>
            <person name="Tanaka T."/>
            <person name="Wu J."/>
            <person name="Zhou S."/>
            <person name="Childs K.L."/>
            <person name="Davidson R.M."/>
            <person name="Lin H."/>
            <person name="Quesada-Ocampo L."/>
            <person name="Vaillancourt B."/>
            <person name="Sakai H."/>
            <person name="Lee S.S."/>
            <person name="Kim J."/>
            <person name="Numa H."/>
            <person name="Itoh T."/>
            <person name="Buell C.R."/>
            <person name="Matsumoto T."/>
        </authorList>
    </citation>
    <scope>NUCLEOTIDE SEQUENCE [LARGE SCALE GENOMIC DNA]</scope>
    <source>
        <strain evidence="3">cv. Nipponbare</strain>
    </source>
</reference>
<accession>A0A0N7KJG8</accession>
<evidence type="ECO:0000313" key="3">
    <source>
        <dbReference type="Proteomes" id="UP000059680"/>
    </source>
</evidence>
<evidence type="ECO:0000256" key="1">
    <source>
        <dbReference type="SAM" id="MobiDB-lite"/>
    </source>
</evidence>
<name>A0A0N7KJG8_ORYSJ</name>
<protein>
    <submittedName>
        <fullName evidence="2">Os04g0550833 protein</fullName>
    </submittedName>
</protein>
<feature type="compositionally biased region" description="Basic residues" evidence="1">
    <location>
        <begin position="29"/>
        <end position="50"/>
    </location>
</feature>
<dbReference type="InParanoid" id="A0A0N7KJG8"/>
<dbReference type="Gramene" id="Os04t0550833-00">
    <property type="protein sequence ID" value="Os04t0550833-00"/>
    <property type="gene ID" value="Os04g0550833"/>
</dbReference>
<dbReference type="Proteomes" id="UP000059680">
    <property type="component" value="Chromosome 4"/>
</dbReference>
<feature type="compositionally biased region" description="Basic residues" evidence="1">
    <location>
        <begin position="104"/>
        <end position="117"/>
    </location>
</feature>
<gene>
    <name evidence="2" type="ordered locus">Os04g0550833</name>
    <name evidence="2" type="ORF">OSNPB_040550833</name>
</gene>
<sequence length="132" mass="15517">QRRHRRADHRAGPVHGLVAVVPADNRRPERARRVHRRARERPRRQHARARHGPDHQRAQRRRRGPLPAAEASTPRVAGDVHRVHHHEREHPLQDPRPEPVILPGRRRCSGGRGRRTWSRASETPSRRWRSGR</sequence>
<dbReference type="PaxDb" id="39947-A0A0N7KJG8"/>
<proteinExistence type="predicted"/>
<organism evidence="2 3">
    <name type="scientific">Oryza sativa subsp. japonica</name>
    <name type="common">Rice</name>
    <dbReference type="NCBI Taxonomy" id="39947"/>
    <lineage>
        <taxon>Eukaryota</taxon>
        <taxon>Viridiplantae</taxon>
        <taxon>Streptophyta</taxon>
        <taxon>Embryophyta</taxon>
        <taxon>Tracheophyta</taxon>
        <taxon>Spermatophyta</taxon>
        <taxon>Magnoliopsida</taxon>
        <taxon>Liliopsida</taxon>
        <taxon>Poales</taxon>
        <taxon>Poaceae</taxon>
        <taxon>BOP clade</taxon>
        <taxon>Oryzoideae</taxon>
        <taxon>Oryzeae</taxon>
        <taxon>Oryzinae</taxon>
        <taxon>Oryza</taxon>
        <taxon>Oryza sativa</taxon>
    </lineage>
</organism>